<dbReference type="Gene3D" id="3.90.550.10">
    <property type="entry name" value="Spore Coat Polysaccharide Biosynthesis Protein SpsA, Chain A"/>
    <property type="match status" value="1"/>
</dbReference>
<dbReference type="Proteomes" id="UP000005839">
    <property type="component" value="Unassembled WGS sequence"/>
</dbReference>
<dbReference type="Pfam" id="PF00535">
    <property type="entry name" value="Glycos_transf_2"/>
    <property type="match status" value="1"/>
</dbReference>
<organism evidence="3 4">
    <name type="scientific">Shewanella benthica KT99</name>
    <dbReference type="NCBI Taxonomy" id="314608"/>
    <lineage>
        <taxon>Bacteria</taxon>
        <taxon>Pseudomonadati</taxon>
        <taxon>Pseudomonadota</taxon>
        <taxon>Gammaproteobacteria</taxon>
        <taxon>Alteromonadales</taxon>
        <taxon>Shewanellaceae</taxon>
        <taxon>Shewanella</taxon>
    </lineage>
</organism>
<dbReference type="PANTHER" id="PTHR22916:SF3">
    <property type="entry name" value="UDP-GLCNAC:BETAGAL BETA-1,3-N-ACETYLGLUCOSAMINYLTRANSFERASE-LIKE PROTEIN 1"/>
    <property type="match status" value="1"/>
</dbReference>
<dbReference type="GO" id="GO:0016758">
    <property type="term" value="F:hexosyltransferase activity"/>
    <property type="evidence" value="ECO:0007669"/>
    <property type="project" value="UniProtKB-ARBA"/>
</dbReference>
<dbReference type="InterPro" id="IPR001173">
    <property type="entry name" value="Glyco_trans_2-like"/>
</dbReference>
<dbReference type="InterPro" id="IPR029044">
    <property type="entry name" value="Nucleotide-diphossugar_trans"/>
</dbReference>
<gene>
    <name evidence="3" type="ORF">KT99_15465</name>
</gene>
<keyword evidence="1" id="KW-0472">Membrane</keyword>
<protein>
    <submittedName>
        <fullName evidence="3">Putative LPS biosynthesis related glycosyltransferase</fullName>
    </submittedName>
</protein>
<keyword evidence="3" id="KW-0808">Transferase</keyword>
<evidence type="ECO:0000313" key="3">
    <source>
        <dbReference type="EMBL" id="EDQ01565.1"/>
    </source>
</evidence>
<reference evidence="3 4" key="1">
    <citation type="submission" date="2007-10" db="EMBL/GenBank/DDBJ databases">
        <authorList>
            <person name="Yayanos A."/>
            <person name="Ferriera S."/>
            <person name="Johnson J."/>
            <person name="Kravitz S."/>
            <person name="Halpern A."/>
            <person name="Remington K."/>
            <person name="Beeson K."/>
            <person name="Tran B."/>
            <person name="Rogers Y.-H."/>
            <person name="Friedman R."/>
            <person name="Venter J.C."/>
        </authorList>
    </citation>
    <scope>NUCLEOTIDE SEQUENCE [LARGE SCALE GENOMIC DNA]</scope>
    <source>
        <strain evidence="3 4">KT99</strain>
    </source>
</reference>
<dbReference type="RefSeq" id="WP_005498140.1">
    <property type="nucleotide sequence ID" value="NZ_ABIC01000009.1"/>
</dbReference>
<proteinExistence type="predicted"/>
<dbReference type="EMBL" id="ABIC01000009">
    <property type="protein sequence ID" value="EDQ01565.1"/>
    <property type="molecule type" value="Genomic_DNA"/>
</dbReference>
<name>A9D4J0_9GAMM</name>
<sequence>MQTNPLISIVTVCYNVASELPETIESIINQDYNNIEYIIIDGGSSDNSVEIIKHYEQVAKQKGVYFKWISEPDNGIYDAMNKGIELATGQWVNFMNVGDLPSSGYLSTMESLTDISSEVNIVYGNTRILQFNKLVIPPKHLKKQSFYYQMPLCHQSIFYKVSSIKKYNPKFSIIADEVGIYEELINNGSNSFLYLPFEVCTYSLGGVSEEQIYTMYKQQQLFLVNIVGLTSVIGLLIYKYLVLKRKLYLWLVK</sequence>
<accession>A9D4J0</accession>
<evidence type="ECO:0000256" key="1">
    <source>
        <dbReference type="SAM" id="Phobius"/>
    </source>
</evidence>
<feature type="transmembrane region" description="Helical" evidence="1">
    <location>
        <begin position="221"/>
        <end position="243"/>
    </location>
</feature>
<dbReference type="AlphaFoldDB" id="A9D4J0"/>
<dbReference type="SUPFAM" id="SSF53448">
    <property type="entry name" value="Nucleotide-diphospho-sugar transferases"/>
    <property type="match status" value="1"/>
</dbReference>
<dbReference type="PANTHER" id="PTHR22916">
    <property type="entry name" value="GLYCOSYLTRANSFERASE"/>
    <property type="match status" value="1"/>
</dbReference>
<keyword evidence="1" id="KW-1133">Transmembrane helix</keyword>
<feature type="domain" description="Glycosyltransferase 2-like" evidence="2">
    <location>
        <begin position="8"/>
        <end position="109"/>
    </location>
</feature>
<evidence type="ECO:0000313" key="4">
    <source>
        <dbReference type="Proteomes" id="UP000005839"/>
    </source>
</evidence>
<keyword evidence="1" id="KW-0812">Transmembrane</keyword>
<evidence type="ECO:0000259" key="2">
    <source>
        <dbReference type="Pfam" id="PF00535"/>
    </source>
</evidence>
<dbReference type="CDD" id="cd06433">
    <property type="entry name" value="GT_2_WfgS_like"/>
    <property type="match status" value="1"/>
</dbReference>
<dbReference type="STRING" id="314608.KT99_15465"/>
<comment type="caution">
    <text evidence="3">The sequence shown here is derived from an EMBL/GenBank/DDBJ whole genome shotgun (WGS) entry which is preliminary data.</text>
</comment>
<keyword evidence="4" id="KW-1185">Reference proteome</keyword>